<dbReference type="GO" id="GO:0006352">
    <property type="term" value="P:DNA-templated transcription initiation"/>
    <property type="evidence" value="ECO:0007669"/>
    <property type="project" value="InterPro"/>
</dbReference>
<dbReference type="EMBL" id="CP165644">
    <property type="protein sequence ID" value="XDU67433.1"/>
    <property type="molecule type" value="Genomic_DNA"/>
</dbReference>
<evidence type="ECO:0000313" key="1">
    <source>
        <dbReference type="EMBL" id="XDU67433.1"/>
    </source>
</evidence>
<dbReference type="SUPFAM" id="SSF88659">
    <property type="entry name" value="Sigma3 and sigma4 domains of RNA polymerase sigma factors"/>
    <property type="match status" value="1"/>
</dbReference>
<dbReference type="AlphaFoldDB" id="A0AB39VI64"/>
<dbReference type="GO" id="GO:0003700">
    <property type="term" value="F:DNA-binding transcription factor activity"/>
    <property type="evidence" value="ECO:0007669"/>
    <property type="project" value="InterPro"/>
</dbReference>
<gene>
    <name evidence="1" type="ORF">AB8B22_03165</name>
</gene>
<dbReference type="InterPro" id="IPR013324">
    <property type="entry name" value="RNA_pol_sigma_r3/r4-like"/>
</dbReference>
<dbReference type="SUPFAM" id="SSF88946">
    <property type="entry name" value="Sigma2 domain of RNA polymerase sigma factors"/>
    <property type="match status" value="1"/>
</dbReference>
<dbReference type="InterPro" id="IPR013325">
    <property type="entry name" value="RNA_pol_sigma_r2"/>
</dbReference>
<sequence>MLSNVIEDIRKKGKFSFEKIVESNDLSDDEFFELLKFIYSENVPEVRTSVDGSDFIALEDENFYILEKNTIKSYLEDVKERNREVFEKIKEKKSFKTDELIDRYLKVAVKESLNYSKFGFSFLDIVQEATLGLISGLNYYYRIMKNFKSPEFFLKNFSIKYILEFQKKLLKNIKSMELSYILYLKLKLDKADGYSLEEISKQMSVNPEYLEDLEKLFDKVKDEKSIESEKIFEKADKITKTYILENIPKKLGYIDEQILVMFYGLDDKIYSEKEIAKNLNIAYHNVNILKEKALNKLSIDMLQSDFVKNSENLNFLVN</sequence>
<protein>
    <submittedName>
        <fullName evidence="1">RNA polymerase subunit sigma</fullName>
    </submittedName>
</protein>
<reference evidence="1" key="1">
    <citation type="submission" date="2024-07" db="EMBL/GenBank/DDBJ databases">
        <authorList>
            <person name="Li X.-J."/>
            <person name="Wang X."/>
        </authorList>
    </citation>
    <scope>NUCLEOTIDE SEQUENCE</scope>
    <source>
        <strain evidence="1">HSP-334</strain>
    </source>
</reference>
<name>A0AB39VI64_9FUSO</name>
<dbReference type="Gene3D" id="1.20.120.1810">
    <property type="match status" value="1"/>
</dbReference>
<dbReference type="RefSeq" id="WP_369711633.1">
    <property type="nucleotide sequence ID" value="NZ_CP165644.1"/>
</dbReference>
<proteinExistence type="predicted"/>
<organism evidence="1">
    <name type="scientific">Leptotrichia rugosa</name>
    <dbReference type="NCBI Taxonomy" id="3239302"/>
    <lineage>
        <taxon>Bacteria</taxon>
        <taxon>Fusobacteriati</taxon>
        <taxon>Fusobacteriota</taxon>
        <taxon>Fusobacteriia</taxon>
        <taxon>Fusobacteriales</taxon>
        <taxon>Leptotrichiaceae</taxon>
        <taxon>Leptotrichia</taxon>
    </lineage>
</organism>
<dbReference type="KEGG" id="lrug:AB8B22_03165"/>
<accession>A0AB39VI64</accession>